<evidence type="ECO:0000313" key="3">
    <source>
        <dbReference type="Proteomes" id="UP000299102"/>
    </source>
</evidence>
<dbReference type="OrthoDB" id="6615450at2759"/>
<reference evidence="2 3" key="1">
    <citation type="journal article" date="2019" name="Commun. Biol.">
        <title>The bagworm genome reveals a unique fibroin gene that provides high tensile strength.</title>
        <authorList>
            <person name="Kono N."/>
            <person name="Nakamura H."/>
            <person name="Ohtoshi R."/>
            <person name="Tomita M."/>
            <person name="Numata K."/>
            <person name="Arakawa K."/>
        </authorList>
    </citation>
    <scope>NUCLEOTIDE SEQUENCE [LARGE SCALE GENOMIC DNA]</scope>
</reference>
<comment type="caution">
    <text evidence="2">The sequence shown here is derived from an EMBL/GenBank/DDBJ whole genome shotgun (WGS) entry which is preliminary data.</text>
</comment>
<protein>
    <submittedName>
        <fullName evidence="2">Uncharacterized protein</fullName>
    </submittedName>
</protein>
<organism evidence="2 3">
    <name type="scientific">Eumeta variegata</name>
    <name type="common">Bagworm moth</name>
    <name type="synonym">Eumeta japonica</name>
    <dbReference type="NCBI Taxonomy" id="151549"/>
    <lineage>
        <taxon>Eukaryota</taxon>
        <taxon>Metazoa</taxon>
        <taxon>Ecdysozoa</taxon>
        <taxon>Arthropoda</taxon>
        <taxon>Hexapoda</taxon>
        <taxon>Insecta</taxon>
        <taxon>Pterygota</taxon>
        <taxon>Neoptera</taxon>
        <taxon>Endopterygota</taxon>
        <taxon>Lepidoptera</taxon>
        <taxon>Glossata</taxon>
        <taxon>Ditrysia</taxon>
        <taxon>Tineoidea</taxon>
        <taxon>Psychidae</taxon>
        <taxon>Oiketicinae</taxon>
        <taxon>Eumeta</taxon>
    </lineage>
</organism>
<evidence type="ECO:0000313" key="2">
    <source>
        <dbReference type="EMBL" id="GBP22926.1"/>
    </source>
</evidence>
<feature type="chain" id="PRO_5020040176" evidence="1">
    <location>
        <begin position="16"/>
        <end position="190"/>
    </location>
</feature>
<feature type="signal peptide" evidence="1">
    <location>
        <begin position="1"/>
        <end position="15"/>
    </location>
</feature>
<dbReference type="AlphaFoldDB" id="A0A4C1UAK9"/>
<name>A0A4C1UAK9_EUMVA</name>
<sequence length="190" mass="21649">MHYVFLMSILYTVQCATYNQYAATKKYPLYTTSSNMYDQYPYKSDYPSDIAHFPNEATQYPGYNAGYSNKYNNYNTGANGVYYNNGGYSTQKYANSFSSYEFPFMKDERAYCANRSPQLGIDMKGLMGFWYGVEHIQHLGGDSRVDHSRTCIMIHIAEPVEQGLTPLSFQPRDTVPIGALTDCCDAQETK</sequence>
<keyword evidence="1" id="KW-0732">Signal</keyword>
<dbReference type="EMBL" id="BGZK01000145">
    <property type="protein sequence ID" value="GBP22926.1"/>
    <property type="molecule type" value="Genomic_DNA"/>
</dbReference>
<accession>A0A4C1UAK9</accession>
<gene>
    <name evidence="2" type="ORF">EVAR_95326_1</name>
</gene>
<keyword evidence="3" id="KW-1185">Reference proteome</keyword>
<dbReference type="Proteomes" id="UP000299102">
    <property type="component" value="Unassembled WGS sequence"/>
</dbReference>
<evidence type="ECO:0000256" key="1">
    <source>
        <dbReference type="SAM" id="SignalP"/>
    </source>
</evidence>
<proteinExistence type="predicted"/>